<proteinExistence type="inferred from homology"/>
<evidence type="ECO:0000313" key="3">
    <source>
        <dbReference type="EMBL" id="ERN18142.1"/>
    </source>
</evidence>
<gene>
    <name evidence="3" type="ORF">AMTR_s00054p00091550</name>
</gene>
<dbReference type="PROSITE" id="PS50046">
    <property type="entry name" value="PHYTOCHROME_2"/>
    <property type="match status" value="1"/>
</dbReference>
<accession>U5D9P3</accession>
<dbReference type="SUPFAM" id="SSF55781">
    <property type="entry name" value="GAF domain-like"/>
    <property type="match status" value="1"/>
</dbReference>
<dbReference type="InterPro" id="IPR029016">
    <property type="entry name" value="GAF-like_dom_sf"/>
</dbReference>
<dbReference type="AlphaFoldDB" id="U5D9P3"/>
<comment type="similarity">
    <text evidence="1">Belongs to the phytochrome family.</text>
</comment>
<evidence type="ECO:0000313" key="4">
    <source>
        <dbReference type="Proteomes" id="UP000017836"/>
    </source>
</evidence>
<dbReference type="STRING" id="13333.U5D9P3"/>
<dbReference type="EMBL" id="KI392271">
    <property type="protein sequence ID" value="ERN18142.1"/>
    <property type="molecule type" value="Genomic_DNA"/>
</dbReference>
<dbReference type="Gramene" id="ERN18142">
    <property type="protein sequence ID" value="ERN18142"/>
    <property type="gene ID" value="AMTR_s00054p00091550"/>
</dbReference>
<dbReference type="eggNOG" id="ENOG502QRNS">
    <property type="taxonomic scope" value="Eukaryota"/>
</dbReference>
<dbReference type="InterPro" id="IPR016132">
    <property type="entry name" value="Phyto_chromo_attachment"/>
</dbReference>
<feature type="domain" description="Phytochrome chromophore attachment site" evidence="2">
    <location>
        <begin position="56"/>
        <end position="117"/>
    </location>
</feature>
<name>U5D9P3_AMBTC</name>
<evidence type="ECO:0000256" key="1">
    <source>
        <dbReference type="ARBA" id="ARBA00008235"/>
    </source>
</evidence>
<reference evidence="4" key="1">
    <citation type="journal article" date="2013" name="Science">
        <title>The Amborella genome and the evolution of flowering plants.</title>
        <authorList>
            <consortium name="Amborella Genome Project"/>
        </authorList>
    </citation>
    <scope>NUCLEOTIDE SEQUENCE [LARGE SCALE GENOMIC DNA]</scope>
</reference>
<dbReference type="Proteomes" id="UP000017836">
    <property type="component" value="Unassembled WGS sequence"/>
</dbReference>
<organism evidence="3 4">
    <name type="scientific">Amborella trichopoda</name>
    <dbReference type="NCBI Taxonomy" id="13333"/>
    <lineage>
        <taxon>Eukaryota</taxon>
        <taxon>Viridiplantae</taxon>
        <taxon>Streptophyta</taxon>
        <taxon>Embryophyta</taxon>
        <taxon>Tracheophyta</taxon>
        <taxon>Spermatophyta</taxon>
        <taxon>Magnoliopsida</taxon>
        <taxon>Amborellales</taxon>
        <taxon>Amborellaceae</taxon>
        <taxon>Amborella</taxon>
    </lineage>
</organism>
<evidence type="ECO:0000259" key="2">
    <source>
        <dbReference type="PROSITE" id="PS50046"/>
    </source>
</evidence>
<dbReference type="HOGENOM" id="CLU_1995702_0_0_1"/>
<dbReference type="OMA" id="RMRRECM"/>
<sequence length="125" mass="14472">MIAIEELIFRVIAYNENAIEMLDLMPQSVPIMDWIEILKKLAVRAISRLQSLPGGDIGLLCNTVVEHVREFAGYDRVIVYKFHEDEHGEVVAEIRRFDLEPYLGVHYLATDIPQASRMRRECMLL</sequence>
<protein>
    <recommendedName>
        <fullName evidence="2">Phytochrome chromophore attachment site domain-containing protein</fullName>
    </recommendedName>
</protein>
<keyword evidence="4" id="KW-1185">Reference proteome</keyword>
<dbReference type="Gene3D" id="3.30.450.40">
    <property type="match status" value="1"/>
</dbReference>